<dbReference type="CDD" id="cd00060">
    <property type="entry name" value="FHA"/>
    <property type="match status" value="1"/>
</dbReference>
<dbReference type="SUPFAM" id="SSF49879">
    <property type="entry name" value="SMAD/FHA domain"/>
    <property type="match status" value="1"/>
</dbReference>
<evidence type="ECO:0000313" key="6">
    <source>
        <dbReference type="Proteomes" id="UP000004947"/>
    </source>
</evidence>
<dbReference type="Pfam" id="PF07637">
    <property type="entry name" value="PSD5"/>
    <property type="match status" value="1"/>
</dbReference>
<comment type="caution">
    <text evidence="5">The sequence shown here is derived from an EMBL/GenBank/DDBJ whole genome shotgun (WGS) entry which is preliminary data.</text>
</comment>
<accession>A6DTF2</accession>
<dbReference type="Gene3D" id="2.60.200.20">
    <property type="match status" value="1"/>
</dbReference>
<dbReference type="InterPro" id="IPR008984">
    <property type="entry name" value="SMAD_FHA_dom_sf"/>
</dbReference>
<feature type="transmembrane region" description="Helical" evidence="3">
    <location>
        <begin position="192"/>
        <end position="209"/>
    </location>
</feature>
<keyword evidence="6" id="KW-1185">Reference proteome</keyword>
<dbReference type="Pfam" id="PF00498">
    <property type="entry name" value="FHA"/>
    <property type="match status" value="1"/>
</dbReference>
<dbReference type="InterPro" id="IPR013042">
    <property type="entry name" value="DUF1592"/>
</dbReference>
<evidence type="ECO:0000256" key="2">
    <source>
        <dbReference type="SAM" id="MobiDB-lite"/>
    </source>
</evidence>
<dbReference type="eggNOG" id="COG1020">
    <property type="taxonomic scope" value="Bacteria"/>
</dbReference>
<evidence type="ECO:0000256" key="3">
    <source>
        <dbReference type="SAM" id="Phobius"/>
    </source>
</evidence>
<dbReference type="Pfam" id="PF07624">
    <property type="entry name" value="PSD2"/>
    <property type="match status" value="1"/>
</dbReference>
<dbReference type="InterPro" id="IPR000253">
    <property type="entry name" value="FHA_dom"/>
</dbReference>
<keyword evidence="3" id="KW-0472">Membrane</keyword>
<dbReference type="InterPro" id="IPR013043">
    <property type="entry name" value="DUF1595"/>
</dbReference>
<dbReference type="EMBL" id="ABCK01000037">
    <property type="protein sequence ID" value="EDM25056.1"/>
    <property type="molecule type" value="Genomic_DNA"/>
</dbReference>
<keyword evidence="1" id="KW-0694">RNA-binding</keyword>
<dbReference type="Pfam" id="PF07635">
    <property type="entry name" value="PSCyt1"/>
    <property type="match status" value="1"/>
</dbReference>
<dbReference type="Proteomes" id="UP000004947">
    <property type="component" value="Unassembled WGS sequence"/>
</dbReference>
<keyword evidence="3" id="KW-0812">Transmembrane</keyword>
<dbReference type="InterPro" id="IPR011478">
    <property type="entry name" value="DUF1585"/>
</dbReference>
<proteinExistence type="predicted"/>
<sequence>MRQKLKITFLNEGLKGQVCESEEARITLGSDKGNVIRLDVPGISGKHALILDIDGHWVIEDEGSTNGVQVNGAKVDGQANLKSGDVVKLAHSIEFKVELDTAKKIVYQEPALEDLLFQNTNSEKELVKDLAEFQKVVSLNTLVIGAQEAEGERKATTPQFGKKAREKTDGKAAEIRSRLREKRKKQKRNKSIRNLTLLGTFVVIGYFYGPAISEGVKSFSGQQDERVALSSEIDESKIPSVVVSNTPSNKLEKEVTEKVEMEQKQELSSVSPEVIKSPELVSYAPQVDELDIELSSSDTGVAKSAKVINVSHQRLPLSVLQKDAIYNFSKKYCFRCHDDKKQKGDFRFDHVDFALSTHDSIYHWQDILDVLNTGEMPPEDVKQANEQELSEVIGLITDRLQVAREKLSATGGVITMRHLNRREYSGSIQNLFHADLDTAALPTDIPEGLDTIGKEQFFTSNHYFMYYNAGLEVAKYAIKGLERKGRYDKVQRVDPEVLNNSLANRVKSKGVDIEDYRGMTHAEIKKRTMKIFPGKVGRITVPRDIYYILDDNHKHAASGRVLFQTGVTPGYRYRINIYSFGNIEQSIPLKFESGIHNNYVADVHFNTGEERLKTSFEFTASLLQDKIGFRMDTPKGGYVDYIELKPLETEDSPFEESFGEFVHARSVSSGDVKDALKDFASLAFRGVEVESPFLNSLMEVYENHIENGKSFKEAIVPPLASILTSPSFLYIKEYNMGQRKPLSQEELATRMSYFLWGAPADKELLKTAKSGGLRSNLGLSKEVERMLASPKSELAMNDFFKQWLELDRLDIVAMPNELKGQFSESVREEPLKFFNFLINKNLAVDNLIDSKYAVVDQTMADYYGIAGSFQGFTPVELPQGSERGGILTQAAFLMMGTSGPRTSPTIRGTVIRSKFLHDPAPPPPPNVPQLDTKDDGTPRTVRELVDMHKEVAQCKSCHEKIDPLGYGLESFDYLAKHRDEVKILQKSGRKLKVVKTAELIEEGYINDRSSFEDLKGFKQALLKEKDHLARSIFENMLSYGIGRRIEFIDQREINMILSRLKRKNYPMKAMIAEVINSKIFRTK</sequence>
<evidence type="ECO:0000313" key="5">
    <source>
        <dbReference type="EMBL" id="EDM25056.1"/>
    </source>
</evidence>
<feature type="domain" description="FHA" evidence="4">
    <location>
        <begin position="24"/>
        <end position="75"/>
    </location>
</feature>
<dbReference type="GO" id="GO:0003723">
    <property type="term" value="F:RNA binding"/>
    <property type="evidence" value="ECO:0007669"/>
    <property type="project" value="UniProtKB-KW"/>
</dbReference>
<dbReference type="Pfam" id="PF07627">
    <property type="entry name" value="PSCyt3"/>
    <property type="match status" value="1"/>
</dbReference>
<protein>
    <recommendedName>
        <fullName evidence="4">FHA domain-containing protein</fullName>
    </recommendedName>
</protein>
<dbReference type="PROSITE" id="PS50889">
    <property type="entry name" value="S4"/>
    <property type="match status" value="1"/>
</dbReference>
<name>A6DTF2_9BACT</name>
<evidence type="ECO:0000259" key="4">
    <source>
        <dbReference type="PROSITE" id="PS50006"/>
    </source>
</evidence>
<dbReference type="STRING" id="313628.LNTAR_09966"/>
<dbReference type="eggNOG" id="COG2010">
    <property type="taxonomic scope" value="Bacteria"/>
</dbReference>
<gene>
    <name evidence="5" type="ORF">LNTAR_09966</name>
</gene>
<dbReference type="eggNOG" id="COG1716">
    <property type="taxonomic scope" value="Bacteria"/>
</dbReference>
<evidence type="ECO:0000256" key="1">
    <source>
        <dbReference type="PROSITE-ProRule" id="PRU00182"/>
    </source>
</evidence>
<dbReference type="InterPro" id="IPR013039">
    <property type="entry name" value="DUF1588"/>
</dbReference>
<dbReference type="InterPro" id="IPR011429">
    <property type="entry name" value="Cyt_c_Planctomycete-type"/>
</dbReference>
<dbReference type="PROSITE" id="PS50006">
    <property type="entry name" value="FHA_DOMAIN"/>
    <property type="match status" value="1"/>
</dbReference>
<dbReference type="SMART" id="SM00240">
    <property type="entry name" value="FHA"/>
    <property type="match status" value="1"/>
</dbReference>
<keyword evidence="3" id="KW-1133">Transmembrane helix</keyword>
<reference evidence="5 6" key="1">
    <citation type="journal article" date="2010" name="J. Bacteriol.">
        <title>Genome sequence of Lentisphaera araneosa HTCC2155T, the type species of the order Lentisphaerales in the phylum Lentisphaerae.</title>
        <authorList>
            <person name="Thrash J.C."/>
            <person name="Cho J.C."/>
            <person name="Vergin K.L."/>
            <person name="Morris R.M."/>
            <person name="Giovannoni S.J."/>
        </authorList>
    </citation>
    <scope>NUCLEOTIDE SEQUENCE [LARGE SCALE GENOMIC DNA]</scope>
    <source>
        <strain evidence="5 6">HTCC2155</strain>
    </source>
</reference>
<dbReference type="AlphaFoldDB" id="A6DTF2"/>
<organism evidence="5 6">
    <name type="scientific">Lentisphaera araneosa HTCC2155</name>
    <dbReference type="NCBI Taxonomy" id="313628"/>
    <lineage>
        <taxon>Bacteria</taxon>
        <taxon>Pseudomonadati</taxon>
        <taxon>Lentisphaerota</taxon>
        <taxon>Lentisphaeria</taxon>
        <taxon>Lentisphaerales</taxon>
        <taxon>Lentisphaeraceae</taxon>
        <taxon>Lentisphaera</taxon>
    </lineage>
</organism>
<feature type="region of interest" description="Disordered" evidence="2">
    <location>
        <begin position="916"/>
        <end position="935"/>
    </location>
</feature>
<dbReference type="Pfam" id="PF07631">
    <property type="entry name" value="PSD4"/>
    <property type="match status" value="1"/>
</dbReference>